<dbReference type="Proteomes" id="UP000030701">
    <property type="component" value="Unassembled WGS sequence"/>
</dbReference>
<accession>X0LXL6</accession>
<dbReference type="HOGENOM" id="CLU_212892_0_0_1"/>
<evidence type="ECO:0000313" key="1">
    <source>
        <dbReference type="EMBL" id="EXM13225.1"/>
    </source>
</evidence>
<dbReference type="EMBL" id="JH658165">
    <property type="protein sequence ID" value="EXM13225.1"/>
    <property type="molecule type" value="Genomic_DNA"/>
</dbReference>
<name>X0LXL6_FUSOX</name>
<reference evidence="1" key="2">
    <citation type="submission" date="2012-05" db="EMBL/GenBank/DDBJ databases">
        <title>The Genome Annotation of Fusarium oxysporum Cotton.</title>
        <authorList>
            <consortium name="The Broad Institute Genomics Platform"/>
            <person name="Ma L.-J."/>
            <person name="Corby-Kistler H."/>
            <person name="Broz K."/>
            <person name="Gale L.R."/>
            <person name="Jonkers W."/>
            <person name="O'Donnell K."/>
            <person name="Ploetz R."/>
            <person name="Steinberg C."/>
            <person name="Schwartz D.C."/>
            <person name="VanEtten H."/>
            <person name="Zhou S."/>
            <person name="Young S.K."/>
            <person name="Zeng Q."/>
            <person name="Gargeya S."/>
            <person name="Fitzgerald M."/>
            <person name="Abouelleil A."/>
            <person name="Alvarado L."/>
            <person name="Chapman S.B."/>
            <person name="Gainer-Dewar J."/>
            <person name="Goldberg J."/>
            <person name="Griggs A."/>
            <person name="Gujja S."/>
            <person name="Hansen M."/>
            <person name="Howarth C."/>
            <person name="Imamovic A."/>
            <person name="Ireland A."/>
            <person name="Larimer J."/>
            <person name="McCowan C."/>
            <person name="Murphy C."/>
            <person name="Pearson M."/>
            <person name="Poon T.W."/>
            <person name="Priest M."/>
            <person name="Roberts A."/>
            <person name="Saif S."/>
            <person name="Shea T."/>
            <person name="Sykes S."/>
            <person name="Wortman J."/>
            <person name="Nusbaum C."/>
            <person name="Birren B."/>
        </authorList>
    </citation>
    <scope>NUCLEOTIDE SEQUENCE</scope>
    <source>
        <strain evidence="1">25433</strain>
    </source>
</reference>
<dbReference type="AlphaFoldDB" id="X0LXL6"/>
<sequence length="45" mass="5419">MACLEAYYDPGSFSVEMQQDWYTIYVRRHDSGQQRTGSDKRRETR</sequence>
<proteinExistence type="predicted"/>
<protein>
    <submittedName>
        <fullName evidence="1">Uncharacterized protein</fullName>
    </submittedName>
</protein>
<gene>
    <name evidence="1" type="ORF">FOTG_18320</name>
</gene>
<reference evidence="1" key="1">
    <citation type="submission" date="2011-11" db="EMBL/GenBank/DDBJ databases">
        <title>The Genome Sequence of Fusarium oxysporum Cotton.</title>
        <authorList>
            <consortium name="The Broad Institute Genome Sequencing Platform"/>
            <person name="Ma L.-J."/>
            <person name="Gale L.R."/>
            <person name="Schwartz D.C."/>
            <person name="Zhou S."/>
            <person name="Corby-Kistler H."/>
            <person name="Young S.K."/>
            <person name="Zeng Q."/>
            <person name="Gargeya S."/>
            <person name="Fitzgerald M."/>
            <person name="Haas B."/>
            <person name="Abouelleil A."/>
            <person name="Alvarado L."/>
            <person name="Arachchi H.M."/>
            <person name="Berlin A."/>
            <person name="Brown A."/>
            <person name="Chapman S.B."/>
            <person name="Chen Z."/>
            <person name="Dunbar C."/>
            <person name="Freedman E."/>
            <person name="Gearin G."/>
            <person name="Goldberg J."/>
            <person name="Griggs A."/>
            <person name="Gujja S."/>
            <person name="Heiman D."/>
            <person name="Howarth C."/>
            <person name="Larson L."/>
            <person name="Lui A."/>
            <person name="MacDonald P.J.P."/>
            <person name="Montmayeur A."/>
            <person name="Murphy C."/>
            <person name="Neiman D."/>
            <person name="Pearson M."/>
            <person name="Priest M."/>
            <person name="Roberts A."/>
            <person name="Saif S."/>
            <person name="Shea T."/>
            <person name="Shenoy N."/>
            <person name="Sisk P."/>
            <person name="Stolte C."/>
            <person name="Sykes S."/>
            <person name="Wortman J."/>
            <person name="Nusbaum C."/>
            <person name="Birren B."/>
        </authorList>
    </citation>
    <scope>NUCLEOTIDE SEQUENCE [LARGE SCALE GENOMIC DNA]</scope>
    <source>
        <strain evidence="1">25433</strain>
    </source>
</reference>
<organism evidence="1">
    <name type="scientific">Fusarium oxysporum f. sp. vasinfectum 25433</name>
    <dbReference type="NCBI Taxonomy" id="1089449"/>
    <lineage>
        <taxon>Eukaryota</taxon>
        <taxon>Fungi</taxon>
        <taxon>Dikarya</taxon>
        <taxon>Ascomycota</taxon>
        <taxon>Pezizomycotina</taxon>
        <taxon>Sordariomycetes</taxon>
        <taxon>Hypocreomycetidae</taxon>
        <taxon>Hypocreales</taxon>
        <taxon>Nectriaceae</taxon>
        <taxon>Fusarium</taxon>
        <taxon>Fusarium oxysporum species complex</taxon>
    </lineage>
</organism>